<dbReference type="SMR" id="A2FBH0"/>
<evidence type="ECO:0000313" key="6">
    <source>
        <dbReference type="Proteomes" id="UP000001542"/>
    </source>
</evidence>
<sequence length="346" mass="39834">MEFFKWVRDTMGKQEVIHFPEAGFKYLENQPPKNPQYLTFHKEVIQFIQDIIPTPTDIAVRRYIVDIICTRIRQFFESKKHEIVIILPCGSCLNGTFLPNGDIDLALFLHPMTEEILTIMTHIRECLKDIAIENSWNPIPQARVPVVKFVVKPGIHIDISIDELHGPLSVNPVRAIFLKFPCLLPAQILIKIMLYHYKLDSPFSGGISSYVLQIMLLAYIQYGSSDNITDLIVGFFKFYGQEFNFTLTGIDVVGNGRFFSRLKENCLNLESPSTMYIRDPMNPNNVLGHNAFKMAQVKDLFSKTYHMITHGHGTEFINELRKELPEFRAYQKELEAFAFKNGIVPV</sequence>
<dbReference type="InterPro" id="IPR002058">
    <property type="entry name" value="PAP_assoc"/>
</dbReference>
<dbReference type="Pfam" id="PF22600">
    <property type="entry name" value="MTPAP-like_central"/>
    <property type="match status" value="1"/>
</dbReference>
<keyword evidence="1" id="KW-0479">Metal-binding</keyword>
<reference evidence="5" key="1">
    <citation type="submission" date="2006-10" db="EMBL/GenBank/DDBJ databases">
        <authorList>
            <person name="Amadeo P."/>
            <person name="Zhao Q."/>
            <person name="Wortman J."/>
            <person name="Fraser-Liggett C."/>
            <person name="Carlton J."/>
        </authorList>
    </citation>
    <scope>NUCLEOTIDE SEQUENCE</scope>
    <source>
        <strain evidence="5">G3</strain>
    </source>
</reference>
<dbReference type="OrthoDB" id="273917at2759"/>
<reference evidence="5" key="2">
    <citation type="journal article" date="2007" name="Science">
        <title>Draft genome sequence of the sexually transmitted pathogen Trichomonas vaginalis.</title>
        <authorList>
            <person name="Carlton J.M."/>
            <person name="Hirt R.P."/>
            <person name="Silva J.C."/>
            <person name="Delcher A.L."/>
            <person name="Schatz M."/>
            <person name="Zhao Q."/>
            <person name="Wortman J.R."/>
            <person name="Bidwell S.L."/>
            <person name="Alsmark U.C.M."/>
            <person name="Besteiro S."/>
            <person name="Sicheritz-Ponten T."/>
            <person name="Noel C.J."/>
            <person name="Dacks J.B."/>
            <person name="Foster P.G."/>
            <person name="Simillion C."/>
            <person name="Van de Peer Y."/>
            <person name="Miranda-Saavedra D."/>
            <person name="Barton G.J."/>
            <person name="Westrop G.D."/>
            <person name="Mueller S."/>
            <person name="Dessi D."/>
            <person name="Fiori P.L."/>
            <person name="Ren Q."/>
            <person name="Paulsen I."/>
            <person name="Zhang H."/>
            <person name="Bastida-Corcuera F.D."/>
            <person name="Simoes-Barbosa A."/>
            <person name="Brown M.T."/>
            <person name="Hayes R.D."/>
            <person name="Mukherjee M."/>
            <person name="Okumura C.Y."/>
            <person name="Schneider R."/>
            <person name="Smith A.J."/>
            <person name="Vanacova S."/>
            <person name="Villalvazo M."/>
            <person name="Haas B.J."/>
            <person name="Pertea M."/>
            <person name="Feldblyum T.V."/>
            <person name="Utterback T.R."/>
            <person name="Shu C.L."/>
            <person name="Osoegawa K."/>
            <person name="de Jong P.J."/>
            <person name="Hrdy I."/>
            <person name="Horvathova L."/>
            <person name="Zubacova Z."/>
            <person name="Dolezal P."/>
            <person name="Malik S.B."/>
            <person name="Logsdon J.M. Jr."/>
            <person name="Henze K."/>
            <person name="Gupta A."/>
            <person name="Wang C.C."/>
            <person name="Dunne R.L."/>
            <person name="Upcroft J.A."/>
            <person name="Upcroft P."/>
            <person name="White O."/>
            <person name="Salzberg S.L."/>
            <person name="Tang P."/>
            <person name="Chiu C.-H."/>
            <person name="Lee Y.-S."/>
            <person name="Embley T.M."/>
            <person name="Coombs G.H."/>
            <person name="Mottram J.C."/>
            <person name="Tachezy J."/>
            <person name="Fraser-Liggett C.M."/>
            <person name="Johnson P.J."/>
        </authorList>
    </citation>
    <scope>NUCLEOTIDE SEQUENCE [LARGE SCALE GENOMIC DNA]</scope>
    <source>
        <strain evidence="5">G3</strain>
    </source>
</reference>
<evidence type="ECO:0000256" key="1">
    <source>
        <dbReference type="ARBA" id="ARBA00022723"/>
    </source>
</evidence>
<gene>
    <name evidence="5" type="ORF">TVAG_080170</name>
</gene>
<dbReference type="KEGG" id="tva:4755545"/>
<dbReference type="GO" id="GO:0005730">
    <property type="term" value="C:nucleolus"/>
    <property type="evidence" value="ECO:0000318"/>
    <property type="project" value="GO_Central"/>
</dbReference>
<name>A2FBH0_TRIV3</name>
<dbReference type="GO" id="GO:0031123">
    <property type="term" value="P:RNA 3'-end processing"/>
    <property type="evidence" value="ECO:0000318"/>
    <property type="project" value="GO_Central"/>
</dbReference>
<dbReference type="InterPro" id="IPR045862">
    <property type="entry name" value="Trf4-like"/>
</dbReference>
<protein>
    <submittedName>
        <fullName evidence="5">PAP/25A associated domain containing protein</fullName>
    </submittedName>
</protein>
<dbReference type="InterPro" id="IPR054708">
    <property type="entry name" value="MTPAP-like_central"/>
</dbReference>
<dbReference type="CDD" id="cd05402">
    <property type="entry name" value="NT_PAP_TUTase"/>
    <property type="match status" value="1"/>
</dbReference>
<dbReference type="GO" id="GO:0046872">
    <property type="term" value="F:metal ion binding"/>
    <property type="evidence" value="ECO:0007669"/>
    <property type="project" value="UniProtKB-KW"/>
</dbReference>
<dbReference type="AlphaFoldDB" id="A2FBH0"/>
<evidence type="ECO:0000259" key="4">
    <source>
        <dbReference type="Pfam" id="PF22600"/>
    </source>
</evidence>
<dbReference type="GO" id="GO:0043634">
    <property type="term" value="P:polyadenylation-dependent ncRNA catabolic process"/>
    <property type="evidence" value="ECO:0000318"/>
    <property type="project" value="GO_Central"/>
</dbReference>
<dbReference type="GO" id="GO:0031499">
    <property type="term" value="C:TRAMP complex"/>
    <property type="evidence" value="ECO:0000318"/>
    <property type="project" value="GO_Central"/>
</dbReference>
<evidence type="ECO:0000313" key="5">
    <source>
        <dbReference type="EMBL" id="EAX97757.1"/>
    </source>
</evidence>
<dbReference type="Pfam" id="PF03828">
    <property type="entry name" value="PAP_assoc"/>
    <property type="match status" value="1"/>
</dbReference>
<dbReference type="VEuPathDB" id="TrichDB:TVAG_080170"/>
<dbReference type="PANTHER" id="PTHR23092">
    <property type="entry name" value="POLY(A) RNA POLYMERASE"/>
    <property type="match status" value="1"/>
</dbReference>
<keyword evidence="2" id="KW-0460">Magnesium</keyword>
<keyword evidence="6" id="KW-1185">Reference proteome</keyword>
<proteinExistence type="predicted"/>
<accession>A2FBH0</accession>
<dbReference type="Gene3D" id="3.30.460.10">
    <property type="entry name" value="Beta Polymerase, domain 2"/>
    <property type="match status" value="1"/>
</dbReference>
<dbReference type="SUPFAM" id="SSF81631">
    <property type="entry name" value="PAP/OAS1 substrate-binding domain"/>
    <property type="match status" value="1"/>
</dbReference>
<dbReference type="VEuPathDB" id="TrichDB:TVAGG3_1006490"/>
<dbReference type="SUPFAM" id="SSF81301">
    <property type="entry name" value="Nucleotidyltransferase"/>
    <property type="match status" value="1"/>
</dbReference>
<dbReference type="Gene3D" id="1.10.1410.10">
    <property type="match status" value="1"/>
</dbReference>
<dbReference type="InParanoid" id="A2FBH0"/>
<dbReference type="GO" id="GO:1990817">
    <property type="term" value="F:poly(A) RNA polymerase activity"/>
    <property type="evidence" value="ECO:0000318"/>
    <property type="project" value="GO_Central"/>
</dbReference>
<dbReference type="RefSeq" id="XP_001310687.1">
    <property type="nucleotide sequence ID" value="XM_001310686.1"/>
</dbReference>
<dbReference type="Proteomes" id="UP000001542">
    <property type="component" value="Unassembled WGS sequence"/>
</dbReference>
<feature type="domain" description="Poly(A) RNA polymerase mitochondrial-like central palm" evidence="4">
    <location>
        <begin position="41"/>
        <end position="165"/>
    </location>
</feature>
<dbReference type="STRING" id="5722.A2FBH0"/>
<evidence type="ECO:0000259" key="3">
    <source>
        <dbReference type="Pfam" id="PF03828"/>
    </source>
</evidence>
<feature type="domain" description="PAP-associated" evidence="3">
    <location>
        <begin position="227"/>
        <end position="285"/>
    </location>
</feature>
<evidence type="ECO:0000256" key="2">
    <source>
        <dbReference type="ARBA" id="ARBA00022842"/>
    </source>
</evidence>
<dbReference type="EMBL" id="DS113702">
    <property type="protein sequence ID" value="EAX97757.1"/>
    <property type="molecule type" value="Genomic_DNA"/>
</dbReference>
<dbReference type="OMA" id="LIGWLEM"/>
<organism evidence="5 6">
    <name type="scientific">Trichomonas vaginalis (strain ATCC PRA-98 / G3)</name>
    <dbReference type="NCBI Taxonomy" id="412133"/>
    <lineage>
        <taxon>Eukaryota</taxon>
        <taxon>Metamonada</taxon>
        <taxon>Parabasalia</taxon>
        <taxon>Trichomonadida</taxon>
        <taxon>Trichomonadidae</taxon>
        <taxon>Trichomonas</taxon>
    </lineage>
</organism>
<dbReference type="PANTHER" id="PTHR23092:SF15">
    <property type="entry name" value="INACTIVE NON-CANONICAL POLY(A) RNA POLYMERASE PROTEIN TRF4-2-RELATED"/>
    <property type="match status" value="1"/>
</dbReference>
<dbReference type="InterPro" id="IPR043519">
    <property type="entry name" value="NT_sf"/>
</dbReference>
<dbReference type="FunCoup" id="A2FBH0">
    <property type="interactions" value="46"/>
</dbReference>
<dbReference type="eggNOG" id="KOG1906">
    <property type="taxonomic scope" value="Eukaryota"/>
</dbReference>